<dbReference type="Gene3D" id="1.20.120.450">
    <property type="entry name" value="dinb family like domain"/>
    <property type="match status" value="1"/>
</dbReference>
<dbReference type="AlphaFoldDB" id="E2SFE0"/>
<dbReference type="GO" id="GO:0046872">
    <property type="term" value="F:metal ion binding"/>
    <property type="evidence" value="ECO:0007669"/>
    <property type="project" value="InterPro"/>
</dbReference>
<dbReference type="InterPro" id="IPR034660">
    <property type="entry name" value="DinB/YfiT-like"/>
</dbReference>
<dbReference type="NCBIfam" id="TIGR03083">
    <property type="entry name" value="maleylpyruvate isomerase family mycothiol-dependent enzyme"/>
    <property type="match status" value="1"/>
</dbReference>
<dbReference type="SUPFAM" id="SSF109854">
    <property type="entry name" value="DinB/YfiT-like putative metalloenzymes"/>
    <property type="match status" value="1"/>
</dbReference>
<feature type="domain" description="Mycothiol-dependent maleylpyruvate isomerase metal-binding" evidence="1">
    <location>
        <begin position="14"/>
        <end position="148"/>
    </location>
</feature>
<dbReference type="EMBL" id="ACLF03000012">
    <property type="protein sequence ID" value="EFQ82041.1"/>
    <property type="molecule type" value="Genomic_DNA"/>
</dbReference>
<gene>
    <name evidence="2" type="ORF">HMPREF0063_12749</name>
</gene>
<dbReference type="RefSeq" id="WP_007079404.1">
    <property type="nucleotide sequence ID" value="NZ_CM001024.1"/>
</dbReference>
<organism evidence="2 3">
    <name type="scientific">Aeromicrobium marinum DSM 15272</name>
    <dbReference type="NCBI Taxonomy" id="585531"/>
    <lineage>
        <taxon>Bacteria</taxon>
        <taxon>Bacillati</taxon>
        <taxon>Actinomycetota</taxon>
        <taxon>Actinomycetes</taxon>
        <taxon>Propionibacteriales</taxon>
        <taxon>Nocardioidaceae</taxon>
        <taxon>Aeromicrobium</taxon>
    </lineage>
</organism>
<dbReference type="InterPro" id="IPR017517">
    <property type="entry name" value="Maleyloyr_isom"/>
</dbReference>
<dbReference type="Pfam" id="PF11716">
    <property type="entry name" value="MDMPI_N"/>
    <property type="match status" value="1"/>
</dbReference>
<evidence type="ECO:0000313" key="2">
    <source>
        <dbReference type="EMBL" id="EFQ82041.1"/>
    </source>
</evidence>
<dbReference type="HOGENOM" id="CLU_078210_0_0_11"/>
<sequence>MSMLRTHVDAWADTMTSVLDLAPTLGADDLSAPTDCPGWTVQDVLAHLAHLESVLAGIEADTRPDVDGGSTLASDYTEAGVLARRGRPASQVVDELRAAVEARTAALSDLPDDASAPAPLTPGGVSWTWDTLLRNRVIDAWTHEQDIRRAVGRSGGLDRAAAVVTLQSLAAAMPFVVGKKVGAPMGTTVRWQVTGPVELELGVTVGEDGRARRDDAVASATTTITLDSETFCVLAAGRRGAESVPVEIDGDVDLGRRVVAAMTVTF</sequence>
<protein>
    <recommendedName>
        <fullName evidence="1">Mycothiol-dependent maleylpyruvate isomerase metal-binding domain-containing protein</fullName>
    </recommendedName>
</protein>
<proteinExistence type="predicted"/>
<dbReference type="eggNOG" id="ENOG5032RB5">
    <property type="taxonomic scope" value="Bacteria"/>
</dbReference>
<dbReference type="OrthoDB" id="154293at2"/>
<dbReference type="STRING" id="585531.HMPREF0063_12749"/>
<reference evidence="2" key="1">
    <citation type="submission" date="2010-08" db="EMBL/GenBank/DDBJ databases">
        <authorList>
            <person name="Muzny D."/>
            <person name="Qin X."/>
            <person name="Buhay C."/>
            <person name="Dugan-Rocha S."/>
            <person name="Ding Y."/>
            <person name="Chen G."/>
            <person name="Hawes A."/>
            <person name="Holder M."/>
            <person name="Jhangiani S."/>
            <person name="Johnson A."/>
            <person name="Khan Z."/>
            <person name="Li Z."/>
            <person name="Liu W."/>
            <person name="Liu X."/>
            <person name="Perez L."/>
            <person name="Shen H."/>
            <person name="Wang Q."/>
            <person name="Watt J."/>
            <person name="Xi L."/>
            <person name="Xin Y."/>
            <person name="Zhou J."/>
            <person name="Deng J."/>
            <person name="Jiang H."/>
            <person name="Liu Y."/>
            <person name="Qu J."/>
            <person name="Song X.-Z."/>
            <person name="Zhang L."/>
            <person name="Villasana D."/>
            <person name="Johnson A."/>
            <person name="Liu J."/>
            <person name="Liyanage D."/>
            <person name="Lorensuhewa L."/>
            <person name="Robinson T."/>
            <person name="Song A."/>
            <person name="Song B.-B."/>
            <person name="Dinh H."/>
            <person name="Thornton R."/>
            <person name="Coyle M."/>
            <person name="Francisco L."/>
            <person name="Jackson L."/>
            <person name="Javaid M."/>
            <person name="Korchina V."/>
            <person name="Kovar C."/>
            <person name="Mata R."/>
            <person name="Mathew T."/>
            <person name="Ngo R."/>
            <person name="Nguyen L."/>
            <person name="Nguyen N."/>
            <person name="Okwuonu G."/>
            <person name="Ongeri F."/>
            <person name="Pham C."/>
            <person name="Simmons D."/>
            <person name="Wilczek-Boney K."/>
            <person name="Hale W."/>
            <person name="Jakkamsetti A."/>
            <person name="Pham P."/>
            <person name="Ruth R."/>
            <person name="San Lucas F."/>
            <person name="Warren J."/>
            <person name="Zhang J."/>
            <person name="Zhao Z."/>
            <person name="Zhou C."/>
            <person name="Zhu D."/>
            <person name="Lee S."/>
            <person name="Bess C."/>
            <person name="Blankenburg K."/>
            <person name="Forbes L."/>
            <person name="Fu Q."/>
            <person name="Gubbala S."/>
            <person name="Hirani K."/>
            <person name="Jayaseelan J.C."/>
            <person name="Lara F."/>
            <person name="Munidasa M."/>
            <person name="Palculict T."/>
            <person name="Patil S."/>
            <person name="Pu L.-L."/>
            <person name="Saada N."/>
            <person name="Tang L."/>
            <person name="Weissenberger G."/>
            <person name="Zhu Y."/>
            <person name="Hemphill L."/>
            <person name="Shang Y."/>
            <person name="Youmans B."/>
            <person name="Ayvaz T."/>
            <person name="Ross M."/>
            <person name="Santibanez J."/>
            <person name="Aqrawi P."/>
            <person name="Gross S."/>
            <person name="Joshi V."/>
            <person name="Fowler G."/>
            <person name="Nazareth L."/>
            <person name="Reid J."/>
            <person name="Worley K."/>
            <person name="Petrosino J."/>
            <person name="Highlander S."/>
            <person name="Gibbs R."/>
        </authorList>
    </citation>
    <scope>NUCLEOTIDE SEQUENCE [LARGE SCALE GENOMIC DNA]</scope>
    <source>
        <strain evidence="2">DSM 15272</strain>
    </source>
</reference>
<comment type="caution">
    <text evidence="2">The sequence shown here is derived from an EMBL/GenBank/DDBJ whole genome shotgun (WGS) entry which is preliminary data.</text>
</comment>
<keyword evidence="3" id="KW-1185">Reference proteome</keyword>
<accession>E2SFE0</accession>
<dbReference type="Proteomes" id="UP000003111">
    <property type="component" value="Unassembled WGS sequence"/>
</dbReference>
<dbReference type="InterPro" id="IPR024344">
    <property type="entry name" value="MDMPI_metal-binding"/>
</dbReference>
<evidence type="ECO:0000259" key="1">
    <source>
        <dbReference type="Pfam" id="PF11716"/>
    </source>
</evidence>
<name>E2SFE0_9ACTN</name>
<evidence type="ECO:0000313" key="3">
    <source>
        <dbReference type="Proteomes" id="UP000003111"/>
    </source>
</evidence>